<name>A0A058Z9N0_FONAL</name>
<evidence type="ECO:0000256" key="6">
    <source>
        <dbReference type="ARBA" id="ARBA00023128"/>
    </source>
</evidence>
<dbReference type="AlphaFoldDB" id="A0A058Z9N0"/>
<evidence type="ECO:0000256" key="4">
    <source>
        <dbReference type="ARBA" id="ARBA00022792"/>
    </source>
</evidence>
<dbReference type="OrthoDB" id="5516033at2759"/>
<accession>A0A058Z9N0</accession>
<evidence type="ECO:0000256" key="8">
    <source>
        <dbReference type="SAM" id="Phobius"/>
    </source>
</evidence>
<feature type="transmembrane region" description="Helical" evidence="8">
    <location>
        <begin position="58"/>
        <end position="79"/>
    </location>
</feature>
<gene>
    <name evidence="9" type="ORF">H696_02985</name>
</gene>
<keyword evidence="10" id="KW-1185">Reference proteome</keyword>
<evidence type="ECO:0000256" key="5">
    <source>
        <dbReference type="ARBA" id="ARBA00022989"/>
    </source>
</evidence>
<dbReference type="Proteomes" id="UP000030693">
    <property type="component" value="Unassembled WGS sequence"/>
</dbReference>
<evidence type="ECO:0000313" key="9">
    <source>
        <dbReference type="EMBL" id="KCV70628.1"/>
    </source>
</evidence>
<reference evidence="9" key="1">
    <citation type="submission" date="2013-04" db="EMBL/GenBank/DDBJ databases">
        <title>The Genome Sequence of Fonticula alba ATCC 38817.</title>
        <authorList>
            <consortium name="The Broad Institute Genomics Platform"/>
            <person name="Russ C."/>
            <person name="Cuomo C."/>
            <person name="Burger G."/>
            <person name="Gray M.W."/>
            <person name="Holland P.W.H."/>
            <person name="King N."/>
            <person name="Lang F.B.F."/>
            <person name="Roger A.J."/>
            <person name="Ruiz-Trillo I."/>
            <person name="Brown M."/>
            <person name="Walker B."/>
            <person name="Young S."/>
            <person name="Zeng Q."/>
            <person name="Gargeya S."/>
            <person name="Fitzgerald M."/>
            <person name="Haas B."/>
            <person name="Abouelleil A."/>
            <person name="Allen A.W."/>
            <person name="Alvarado L."/>
            <person name="Arachchi H.M."/>
            <person name="Berlin A.M."/>
            <person name="Chapman S.B."/>
            <person name="Gainer-Dewar J."/>
            <person name="Goldberg J."/>
            <person name="Griggs A."/>
            <person name="Gujja S."/>
            <person name="Hansen M."/>
            <person name="Howarth C."/>
            <person name="Imamovic A."/>
            <person name="Ireland A."/>
            <person name="Larimer J."/>
            <person name="McCowan C."/>
            <person name="Murphy C."/>
            <person name="Pearson M."/>
            <person name="Poon T.W."/>
            <person name="Priest M."/>
            <person name="Roberts A."/>
            <person name="Saif S."/>
            <person name="Shea T."/>
            <person name="Sisk P."/>
            <person name="Sykes S."/>
            <person name="Wortman J."/>
            <person name="Nusbaum C."/>
            <person name="Birren B."/>
        </authorList>
    </citation>
    <scope>NUCLEOTIDE SEQUENCE [LARGE SCALE GENOMIC DNA]</scope>
    <source>
        <strain evidence="9">ATCC 38817</strain>
    </source>
</reference>
<dbReference type="GeneID" id="20527710"/>
<comment type="similarity">
    <text evidence="2">Belongs to the COX16 family.</text>
</comment>
<keyword evidence="5 8" id="KW-1133">Transmembrane helix</keyword>
<keyword evidence="7 8" id="KW-0472">Membrane</keyword>
<keyword evidence="3 8" id="KW-0812">Transmembrane</keyword>
<evidence type="ECO:0000256" key="3">
    <source>
        <dbReference type="ARBA" id="ARBA00022692"/>
    </source>
</evidence>
<evidence type="ECO:0000256" key="2">
    <source>
        <dbReference type="ARBA" id="ARBA00008370"/>
    </source>
</evidence>
<dbReference type="RefSeq" id="XP_009495144.1">
    <property type="nucleotide sequence ID" value="XM_009496869.1"/>
</dbReference>
<protein>
    <recommendedName>
        <fullName evidence="11">Transmembrane protein</fullName>
    </recommendedName>
</protein>
<dbReference type="EMBL" id="KB932204">
    <property type="protein sequence ID" value="KCV70628.1"/>
    <property type="molecule type" value="Genomic_DNA"/>
</dbReference>
<sequence>MSGPLYWLRRLATKEKPLPMPPKYLHVVQQEAMEEFMRESQSRRLTDRLRTFTRGNPFLSFGLPFILLVVLGSIQLSTFMQAKMDRLDRNRLIDPEVLTMFASAEARKKVKAQDPDAPRPVFNIQEEYFKLQRHLDLEQEDYENKPIIRPPGY</sequence>
<evidence type="ECO:0008006" key="11">
    <source>
        <dbReference type="Google" id="ProtNLM"/>
    </source>
</evidence>
<keyword evidence="6" id="KW-0496">Mitochondrion</keyword>
<dbReference type="GO" id="GO:0005743">
    <property type="term" value="C:mitochondrial inner membrane"/>
    <property type="evidence" value="ECO:0007669"/>
    <property type="project" value="UniProtKB-SubCell"/>
</dbReference>
<organism evidence="9">
    <name type="scientific">Fonticula alba</name>
    <name type="common">Slime mold</name>
    <dbReference type="NCBI Taxonomy" id="691883"/>
    <lineage>
        <taxon>Eukaryota</taxon>
        <taxon>Rotosphaerida</taxon>
        <taxon>Fonticulaceae</taxon>
        <taxon>Fonticula</taxon>
    </lineage>
</organism>
<dbReference type="Pfam" id="PF14138">
    <property type="entry name" value="COX16"/>
    <property type="match status" value="1"/>
</dbReference>
<evidence type="ECO:0000256" key="7">
    <source>
        <dbReference type="ARBA" id="ARBA00023136"/>
    </source>
</evidence>
<proteinExistence type="inferred from homology"/>
<keyword evidence="4" id="KW-0999">Mitochondrion inner membrane</keyword>
<evidence type="ECO:0000256" key="1">
    <source>
        <dbReference type="ARBA" id="ARBA00004434"/>
    </source>
</evidence>
<comment type="subcellular location">
    <subcellularLocation>
        <location evidence="1">Mitochondrion inner membrane</location>
        <topology evidence="1">Single-pass membrane protein</topology>
    </subcellularLocation>
</comment>
<dbReference type="InterPro" id="IPR020164">
    <property type="entry name" value="Cyt_c_Oxase_assmbl_COX16"/>
</dbReference>
<evidence type="ECO:0000313" key="10">
    <source>
        <dbReference type="Proteomes" id="UP000030693"/>
    </source>
</evidence>